<keyword evidence="8 18" id="KW-1133">Transmembrane helix</keyword>
<evidence type="ECO:0000256" key="17">
    <source>
        <dbReference type="SAM" id="MobiDB-lite"/>
    </source>
</evidence>
<evidence type="ECO:0000313" key="21">
    <source>
        <dbReference type="Proteomes" id="UP000265120"/>
    </source>
</evidence>
<evidence type="ECO:0000256" key="13">
    <source>
        <dbReference type="ARBA" id="ARBA00067382"/>
    </source>
</evidence>
<evidence type="ECO:0000256" key="10">
    <source>
        <dbReference type="ARBA" id="ARBA00023180"/>
    </source>
</evidence>
<dbReference type="GO" id="GO:0033300">
    <property type="term" value="F:dehydroascorbic acid transmembrane transporter activity"/>
    <property type="evidence" value="ECO:0007669"/>
    <property type="project" value="UniProtKB-ARBA"/>
</dbReference>
<feature type="transmembrane region" description="Helical" evidence="18">
    <location>
        <begin position="40"/>
        <end position="61"/>
    </location>
</feature>
<feature type="transmembrane region" description="Helical" evidence="18">
    <location>
        <begin position="195"/>
        <end position="216"/>
    </location>
</feature>
<organism evidence="20 21">
    <name type="scientific">Cynoglossus semilaevis</name>
    <name type="common">Tongue sole</name>
    <dbReference type="NCBI Taxonomy" id="244447"/>
    <lineage>
        <taxon>Eukaryota</taxon>
        <taxon>Metazoa</taxon>
        <taxon>Chordata</taxon>
        <taxon>Craniata</taxon>
        <taxon>Vertebrata</taxon>
        <taxon>Euteleostomi</taxon>
        <taxon>Actinopterygii</taxon>
        <taxon>Neopterygii</taxon>
        <taxon>Teleostei</taxon>
        <taxon>Neoteleostei</taxon>
        <taxon>Acanthomorphata</taxon>
        <taxon>Carangaria</taxon>
        <taxon>Pleuronectiformes</taxon>
        <taxon>Pleuronectoidei</taxon>
        <taxon>Cynoglossidae</taxon>
        <taxon>Cynoglossinae</taxon>
        <taxon>Cynoglossus</taxon>
    </lineage>
</organism>
<dbReference type="GeneID" id="103397988"/>
<evidence type="ECO:0000256" key="7">
    <source>
        <dbReference type="ARBA" id="ARBA00022692"/>
    </source>
</evidence>
<dbReference type="GO" id="GO:0005886">
    <property type="term" value="C:plasma membrane"/>
    <property type="evidence" value="ECO:0007669"/>
    <property type="project" value="UniProtKB-SubCell"/>
</dbReference>
<dbReference type="InterPro" id="IPR005828">
    <property type="entry name" value="MFS_sugar_transport-like"/>
</dbReference>
<dbReference type="OMA" id="YWIDYGT"/>
<sequence length="499" mass="54467">MDPYSERRRLLDADDAGADDPTGVLSEQDSYLSKVKNRNLYLATFASVLGPMSFGFVLGFSSPTLPELTHSPDPRLQLDDIQASWFGSIVTLGAAAGGLLGGWLVEKIGRKLSLMFCSLPFVCGFTIIIAAQNVWMLYVGRVLTGVASGVTSLVVPLYISEMAHERVRGTLGSCVQLMVVLGIMGVYLAGLFLDWRWLAICSSIPPTLMMVCMCFMPETPRFLLSQGKRREAVDALRFLRGPDAPVEWECARIEDACQERDSGFRLSDLKDPGVYKPLIIGIMLMVFQQMTGINAIMFYAENIFEQAHFKQSDLASVIVGLIQVVFTAIAALVMDKAGRKVLLVVSGVAMAISTTAFGVYFYLMARLHPGKSLGLLILESTGEEADANLAWLALASMAIFIAGFALGWGPIPWLIMSEVFPVKARGFASAVCVLTNWSMAFLVTKTFQDMMLLLTSAGTFWLFASMCVLNVIFTLAVIPETKGKTLEQIEAVFRGESGP</sequence>
<keyword evidence="7 18" id="KW-0812">Transmembrane</keyword>
<dbReference type="PROSITE" id="PS50850">
    <property type="entry name" value="MFS"/>
    <property type="match status" value="1"/>
</dbReference>
<evidence type="ECO:0000259" key="19">
    <source>
        <dbReference type="PROSITE" id="PS50850"/>
    </source>
</evidence>
<evidence type="ECO:0000256" key="18">
    <source>
        <dbReference type="SAM" id="Phobius"/>
    </source>
</evidence>
<reference evidence="20 21" key="1">
    <citation type="journal article" date="2014" name="Nat. Genet.">
        <title>Whole-genome sequence of a flatfish provides insights into ZW sex chromosome evolution and adaptation to a benthic lifestyle.</title>
        <authorList>
            <person name="Chen S."/>
            <person name="Zhang G."/>
            <person name="Shao C."/>
            <person name="Huang Q."/>
            <person name="Liu G."/>
            <person name="Zhang P."/>
            <person name="Song W."/>
            <person name="An N."/>
            <person name="Chalopin D."/>
            <person name="Volff J.N."/>
            <person name="Hong Y."/>
            <person name="Li Q."/>
            <person name="Sha Z."/>
            <person name="Zhou H."/>
            <person name="Xie M."/>
            <person name="Yu Q."/>
            <person name="Liu Y."/>
            <person name="Xiang H."/>
            <person name="Wang N."/>
            <person name="Wu K."/>
            <person name="Yang C."/>
            <person name="Zhou Q."/>
            <person name="Liao X."/>
            <person name="Yang L."/>
            <person name="Hu Q."/>
            <person name="Zhang J."/>
            <person name="Meng L."/>
            <person name="Jin L."/>
            <person name="Tian Y."/>
            <person name="Lian J."/>
            <person name="Yang J."/>
            <person name="Miao G."/>
            <person name="Liu S."/>
            <person name="Liang Z."/>
            <person name="Yan F."/>
            <person name="Li Y."/>
            <person name="Sun B."/>
            <person name="Zhang H."/>
            <person name="Zhang J."/>
            <person name="Zhu Y."/>
            <person name="Du M."/>
            <person name="Zhao Y."/>
            <person name="Schartl M."/>
            <person name="Tang Q."/>
            <person name="Wang J."/>
        </authorList>
    </citation>
    <scope>NUCLEOTIDE SEQUENCE</scope>
</reference>
<comment type="similarity">
    <text evidence="5">Belongs to the major facilitator superfamily. Sugar transporter (TC 2.A.1.1) family. Glucose transporter subfamily.</text>
</comment>
<dbReference type="PROSITE" id="PS00216">
    <property type="entry name" value="SUGAR_TRANSPORT_1"/>
    <property type="match status" value="2"/>
</dbReference>
<reference evidence="20" key="3">
    <citation type="submission" date="2025-09" db="UniProtKB">
        <authorList>
            <consortium name="Ensembl"/>
        </authorList>
    </citation>
    <scope>IDENTIFICATION</scope>
</reference>
<feature type="transmembrane region" description="Helical" evidence="18">
    <location>
        <begin position="341"/>
        <end position="363"/>
    </location>
</feature>
<evidence type="ECO:0000256" key="2">
    <source>
        <dbReference type="ARBA" id="ARBA00000618"/>
    </source>
</evidence>
<evidence type="ECO:0000256" key="5">
    <source>
        <dbReference type="ARBA" id="ARBA00007004"/>
    </source>
</evidence>
<feature type="transmembrane region" description="Helical" evidence="18">
    <location>
        <begin position="81"/>
        <end position="105"/>
    </location>
</feature>
<evidence type="ECO:0000256" key="3">
    <source>
        <dbReference type="ARBA" id="ARBA00001787"/>
    </source>
</evidence>
<dbReference type="Proteomes" id="UP000265120">
    <property type="component" value="Chromosome Z"/>
</dbReference>
<feature type="transmembrane region" description="Helical" evidence="18">
    <location>
        <begin position="171"/>
        <end position="189"/>
    </location>
</feature>
<dbReference type="STRING" id="244447.ENSCSEP00000014222"/>
<feature type="transmembrane region" description="Helical" evidence="18">
    <location>
        <begin position="459"/>
        <end position="478"/>
    </location>
</feature>
<reference evidence="20" key="2">
    <citation type="submission" date="2025-08" db="UniProtKB">
        <authorList>
            <consortium name="Ensembl"/>
        </authorList>
    </citation>
    <scope>IDENTIFICATION</scope>
</reference>
<dbReference type="PANTHER" id="PTHR48021:SF18">
    <property type="entry name" value="SOLUTE CARRIER FAMILY 2, FACILITATED GLUCOSE TRANSPORTER MEMBER 8"/>
    <property type="match status" value="1"/>
</dbReference>
<evidence type="ECO:0000256" key="15">
    <source>
        <dbReference type="ARBA" id="ARBA00080242"/>
    </source>
</evidence>
<dbReference type="InterPro" id="IPR050549">
    <property type="entry name" value="MFS_Trehalose_Transporter"/>
</dbReference>
<dbReference type="RefSeq" id="XP_008334679.1">
    <property type="nucleotide sequence ID" value="XM_008336457.2"/>
</dbReference>
<evidence type="ECO:0000256" key="8">
    <source>
        <dbReference type="ARBA" id="ARBA00022989"/>
    </source>
</evidence>
<evidence type="ECO:0000256" key="1">
    <source>
        <dbReference type="ARBA" id="ARBA00000590"/>
    </source>
</evidence>
<feature type="transmembrane region" description="Helical" evidence="18">
    <location>
        <begin position="278"/>
        <end position="299"/>
    </location>
</feature>
<comment type="catalytic activity">
    <reaction evidence="2">
        <text>D-glucose(out) = D-glucose(in)</text>
        <dbReference type="Rhea" id="RHEA:60376"/>
        <dbReference type="ChEBI" id="CHEBI:4167"/>
    </reaction>
</comment>
<protein>
    <recommendedName>
        <fullName evidence="13">Solute carrier family 2, facilitated glucose transporter member 8</fullName>
    </recommendedName>
    <alternativeName>
        <fullName evidence="14">Glucose transporter type 8</fullName>
    </alternativeName>
    <alternativeName>
        <fullName evidence="15">Glucose transporter type X1</fullName>
    </alternativeName>
</protein>
<dbReference type="PANTHER" id="PTHR48021">
    <property type="match status" value="1"/>
</dbReference>
<feature type="domain" description="Major facilitator superfamily (MFS) profile" evidence="19">
    <location>
        <begin position="39"/>
        <end position="482"/>
    </location>
</feature>
<dbReference type="OrthoDB" id="6612291at2759"/>
<dbReference type="AlphaFoldDB" id="A0A3P8VIQ9"/>
<dbReference type="KEGG" id="csem:103397988"/>
<feature type="transmembrane region" description="Helical" evidence="18">
    <location>
        <begin position="112"/>
        <end position="132"/>
    </location>
</feature>
<dbReference type="InterPro" id="IPR005829">
    <property type="entry name" value="Sugar_transporter_CS"/>
</dbReference>
<feature type="transmembrane region" description="Helical" evidence="18">
    <location>
        <begin position="389"/>
        <end position="415"/>
    </location>
</feature>
<evidence type="ECO:0000256" key="6">
    <source>
        <dbReference type="ARBA" id="ARBA00022475"/>
    </source>
</evidence>
<dbReference type="FunFam" id="1.20.1250.20:FF:000055">
    <property type="entry name" value="Facilitated trehalose transporter Tret1-2 homolog"/>
    <property type="match status" value="1"/>
</dbReference>
<name>A0A3P8VIQ9_CYNSE</name>
<dbReference type="GO" id="GO:1904659">
    <property type="term" value="P:D-glucose transmembrane transport"/>
    <property type="evidence" value="ECO:0007669"/>
    <property type="project" value="TreeGrafter"/>
</dbReference>
<evidence type="ECO:0000256" key="9">
    <source>
        <dbReference type="ARBA" id="ARBA00023136"/>
    </source>
</evidence>
<keyword evidence="10" id="KW-0325">Glycoprotein</keyword>
<evidence type="ECO:0000256" key="11">
    <source>
        <dbReference type="ARBA" id="ARBA00052140"/>
    </source>
</evidence>
<comment type="subcellular location">
    <subcellularLocation>
        <location evidence="4">Cell membrane</location>
        <topology evidence="4">Multi-pass membrane protein</topology>
    </subcellularLocation>
</comment>
<evidence type="ECO:0000256" key="14">
    <source>
        <dbReference type="ARBA" id="ARBA00077395"/>
    </source>
</evidence>
<dbReference type="InParanoid" id="A0A3P8VIQ9"/>
<comment type="catalytic activity">
    <reaction evidence="1">
        <text>D-fructose(out) = D-fructose(in)</text>
        <dbReference type="Rhea" id="RHEA:60372"/>
        <dbReference type="ChEBI" id="CHEBI:37721"/>
    </reaction>
</comment>
<dbReference type="InterPro" id="IPR036259">
    <property type="entry name" value="MFS_trans_sf"/>
</dbReference>
<feature type="transmembrane region" description="Helical" evidence="18">
    <location>
        <begin position="138"/>
        <end position="159"/>
    </location>
</feature>
<feature type="transmembrane region" description="Helical" evidence="18">
    <location>
        <begin position="427"/>
        <end position="447"/>
    </location>
</feature>
<keyword evidence="6" id="KW-1003">Cell membrane</keyword>
<dbReference type="GeneTree" id="ENSGT00940000158795"/>
<evidence type="ECO:0000313" key="20">
    <source>
        <dbReference type="Ensembl" id="ENSCSEP00000014222.1"/>
    </source>
</evidence>
<feature type="transmembrane region" description="Helical" evidence="18">
    <location>
        <begin position="314"/>
        <end position="334"/>
    </location>
</feature>
<proteinExistence type="inferred from homology"/>
<accession>A0A3P8VIQ9</accession>
<dbReference type="CTD" id="29988"/>
<comment type="catalytic activity">
    <reaction evidence="11">
        <text>alpha,alpha-trehalose(in) = alpha,alpha-trehalose(out)</text>
        <dbReference type="Rhea" id="RHEA:17629"/>
        <dbReference type="ChEBI" id="CHEBI:16551"/>
    </reaction>
</comment>
<evidence type="ECO:0000256" key="12">
    <source>
        <dbReference type="ARBA" id="ARBA00059062"/>
    </source>
</evidence>
<keyword evidence="21" id="KW-1185">Reference proteome</keyword>
<keyword evidence="16" id="KW-0813">Transport</keyword>
<dbReference type="Ensembl" id="ENSCSET00000014389.1">
    <property type="protein sequence ID" value="ENSCSEP00000014222.1"/>
    <property type="gene ID" value="ENSCSEG00000009139.1"/>
</dbReference>
<dbReference type="InterPro" id="IPR020846">
    <property type="entry name" value="MFS_dom"/>
</dbReference>
<comment type="catalytic activity">
    <reaction evidence="3">
        <text>L-dehydroascorbate(out) = L-dehydroascorbate(in)</text>
        <dbReference type="Rhea" id="RHEA:60380"/>
        <dbReference type="ChEBI" id="CHEBI:58539"/>
    </reaction>
</comment>
<evidence type="ECO:0000256" key="16">
    <source>
        <dbReference type="RuleBase" id="RU003346"/>
    </source>
</evidence>
<dbReference type="Pfam" id="PF00083">
    <property type="entry name" value="Sugar_tr"/>
    <property type="match status" value="1"/>
</dbReference>
<dbReference type="NCBIfam" id="TIGR00879">
    <property type="entry name" value="SP"/>
    <property type="match status" value="1"/>
</dbReference>
<evidence type="ECO:0000256" key="4">
    <source>
        <dbReference type="ARBA" id="ARBA00004651"/>
    </source>
</evidence>
<feature type="region of interest" description="Disordered" evidence="17">
    <location>
        <begin position="1"/>
        <end position="22"/>
    </location>
</feature>
<dbReference type="SUPFAM" id="SSF103473">
    <property type="entry name" value="MFS general substrate transporter"/>
    <property type="match status" value="1"/>
</dbReference>
<comment type="function">
    <text evidence="12">Insulin-regulated facilitative hexose transporter that mediates the transport of glucose and fructose. Facilitates hepatic influx of dietary trehalose, which in turn inhibits glucose and fructose influx triggering a starvation signal and hepatic autophagy through activation of AMPK and ULK1. Also able to mediate the transport of dehydroascorbate.</text>
</comment>
<keyword evidence="9 18" id="KW-0472">Membrane</keyword>
<dbReference type="PROSITE" id="PS00217">
    <property type="entry name" value="SUGAR_TRANSPORT_2"/>
    <property type="match status" value="1"/>
</dbReference>
<dbReference type="PRINTS" id="PR00171">
    <property type="entry name" value="SUGRTRNSPORT"/>
</dbReference>
<dbReference type="InterPro" id="IPR003663">
    <property type="entry name" value="Sugar/inositol_transpt"/>
</dbReference>
<feature type="compositionally biased region" description="Basic and acidic residues" evidence="17">
    <location>
        <begin position="1"/>
        <end position="12"/>
    </location>
</feature>
<dbReference type="Gene3D" id="1.20.1250.20">
    <property type="entry name" value="MFS general substrate transporter like domains"/>
    <property type="match status" value="1"/>
</dbReference>